<feature type="region of interest" description="Disordered" evidence="1">
    <location>
        <begin position="382"/>
        <end position="403"/>
    </location>
</feature>
<gene>
    <name evidence="2" type="ORF">F5544_24170</name>
</gene>
<dbReference type="Gene3D" id="3.40.50.300">
    <property type="entry name" value="P-loop containing nucleotide triphosphate hydrolases"/>
    <property type="match status" value="1"/>
</dbReference>
<dbReference type="PANTHER" id="PTHR46082:SF6">
    <property type="entry name" value="AAA+ ATPASE DOMAIN-CONTAINING PROTEIN-RELATED"/>
    <property type="match status" value="1"/>
</dbReference>
<dbReference type="RefSeq" id="WP_167475341.1">
    <property type="nucleotide sequence ID" value="NZ_CP046172.1"/>
</dbReference>
<evidence type="ECO:0000256" key="1">
    <source>
        <dbReference type="SAM" id="MobiDB-lite"/>
    </source>
</evidence>
<feature type="compositionally biased region" description="Polar residues" evidence="1">
    <location>
        <begin position="382"/>
        <end position="402"/>
    </location>
</feature>
<evidence type="ECO:0000313" key="2">
    <source>
        <dbReference type="EMBL" id="QIS12691.1"/>
    </source>
</evidence>
<keyword evidence="3" id="KW-1185">Reference proteome</keyword>
<dbReference type="SUPFAM" id="SSF52540">
    <property type="entry name" value="P-loop containing nucleoside triphosphate hydrolases"/>
    <property type="match status" value="1"/>
</dbReference>
<dbReference type="InterPro" id="IPR011990">
    <property type="entry name" value="TPR-like_helical_dom_sf"/>
</dbReference>
<accession>A0A6G9YHM6</accession>
<dbReference type="Gene3D" id="1.25.40.10">
    <property type="entry name" value="Tetratricopeptide repeat domain"/>
    <property type="match status" value="2"/>
</dbReference>
<dbReference type="KEGG" id="nah:F5544_24170"/>
<name>A0A6G9YHM6_9NOCA</name>
<dbReference type="Pfam" id="PF13424">
    <property type="entry name" value="TPR_12"/>
    <property type="match status" value="2"/>
</dbReference>
<dbReference type="PANTHER" id="PTHR46082">
    <property type="entry name" value="ATP/GTP-BINDING PROTEIN-RELATED"/>
    <property type="match status" value="1"/>
</dbReference>
<dbReference type="InterPro" id="IPR027417">
    <property type="entry name" value="P-loop_NTPase"/>
</dbReference>
<evidence type="ECO:0000313" key="3">
    <source>
        <dbReference type="Proteomes" id="UP000503540"/>
    </source>
</evidence>
<proteinExistence type="predicted"/>
<dbReference type="AlphaFoldDB" id="A0A6G9YHM6"/>
<sequence length="1103" mass="121425">MRSDRDDVSFDRVCDEHVLASFAEHHRYQMQTALWHSNIELEYAGWSGHGFTDARLLTVYLTRPGFDGKAIMKYEPRKLSPEPRRHRTVWANSPAEFRDRHLVEPIGDPITLADDGSVQFQAVAFDDMSGVSTLTEAIARDRTNKQVAERLSLIVTALLHGWNPNRRAERTTVGALLRDELHDRFDIDWAVRRRLLTPDGRPTDAQVDGFANPLALVYDEFGASAANVRVRRGYAHRDLHSGNLLVTDDPRVFKLIDLIYAREHRSLAADPAYLLLTTLAGYLSELSPPAREELANLVVSPDYPDYEAEWLPPIALELVRGMYESGVNYGGTRGMLAEWRAQYQLALVAEAMILAAWEIGGETAIEWFLGVAARAAAQFGNAPTRSDNGTRVTADTPTSRSSALELPDRQPVAVSRAAPTELEGLRTAEGGAVLVLHGLPGIGKTQLAIQYAHQHLAEFTGVVWLAADRPELLPEAVAHTAARLGLLPAKDADLLRTKLFRHLSETGPWLYVLDGAPDMDTCLQFVPRLPGVHVLITSRDPRWTKIAKRCEIGPFDPAESIELLTEILGDKSGLGDLAEALEHLPAAVDQAAHFLVDSLMSLTEYANQVRDEPVRVLSTVDGTIPGSLGATWRLALEHLAETDPAAAEVIEFLAFLAAAPIPREVLTAVPASVYPRFAAEARDAFGLDPLVKRAIASGLLRIEHGSPRMYSLLSAFVRDRTAPDARARAKVAARTAVARCRTGDPRDPDSWPRFHDLVPHALEVDLAGGDADARALLLDIIGYLVARNDLDTALSLARHTHERWAVDPGPRSEPALAAISRLAQVHYHRGDYDESLRLHIEAYTLSEELYGADDPATLVAAQNAVSGRRFAKAWSPPSDLPTSAELLESHRKVLRRDHRDTLIAAHNHAAELRESGDIRAAAELDADTHARMVAELGEHHADTMASAHALGLDLRARGDHSAALTQNREVYRLRLEALGKQHPATAQSAVSLAQDLRTAGELTEARDLLRAAHAVLTETYGADDRLTLLAAHELCAVRAKLEGISPEEVEALLERRRRVLGEAHGDTMRTWALWIQTLMAAEKYTRAAQERALWRAQAKNRSS</sequence>
<dbReference type="InterPro" id="IPR053137">
    <property type="entry name" value="NLR-like"/>
</dbReference>
<dbReference type="InterPro" id="IPR011009">
    <property type="entry name" value="Kinase-like_dom_sf"/>
</dbReference>
<dbReference type="Proteomes" id="UP000503540">
    <property type="component" value="Chromosome"/>
</dbReference>
<dbReference type="SUPFAM" id="SSF56112">
    <property type="entry name" value="Protein kinase-like (PK-like)"/>
    <property type="match status" value="1"/>
</dbReference>
<organism evidence="2 3">
    <name type="scientific">Nocardia arthritidis</name>
    <dbReference type="NCBI Taxonomy" id="228602"/>
    <lineage>
        <taxon>Bacteria</taxon>
        <taxon>Bacillati</taxon>
        <taxon>Actinomycetota</taxon>
        <taxon>Actinomycetes</taxon>
        <taxon>Mycobacteriales</taxon>
        <taxon>Nocardiaceae</taxon>
        <taxon>Nocardia</taxon>
    </lineage>
</organism>
<protein>
    <submittedName>
        <fullName evidence="2">Tetratricopeptide repeat protein</fullName>
    </submittedName>
</protein>
<dbReference type="NCBIfam" id="NF040586">
    <property type="entry name" value="FxSxx_TPR"/>
    <property type="match status" value="1"/>
</dbReference>
<reference evidence="2 3" key="1">
    <citation type="journal article" date="2019" name="ACS Chem. Biol.">
        <title>Identification and Mobilization of a Cryptic Antibiotic Biosynthesis Gene Locus from a Human-Pathogenic Nocardia Isolate.</title>
        <authorList>
            <person name="Herisse M."/>
            <person name="Ishida K."/>
            <person name="Porter J.L."/>
            <person name="Howden B."/>
            <person name="Hertweck C."/>
            <person name="Stinear T.P."/>
            <person name="Pidot S.J."/>
        </authorList>
    </citation>
    <scope>NUCLEOTIDE SEQUENCE [LARGE SCALE GENOMIC DNA]</scope>
    <source>
        <strain evidence="2 3">AUSMDU00012717</strain>
    </source>
</reference>
<dbReference type="EMBL" id="CP046172">
    <property type="protein sequence ID" value="QIS12691.1"/>
    <property type="molecule type" value="Genomic_DNA"/>
</dbReference>